<evidence type="ECO:0000313" key="4">
    <source>
        <dbReference type="EMBL" id="WUU54573.1"/>
    </source>
</evidence>
<sequence>MALGWQAVRRERPETAFVVVPLSLPALMTVLFAIDEGCPVAARVAHDHGMTKPTERSETLPLAAKDNRPAEVARLLASGVGVDAIDREGRSALDLAVQEGHADVVRLLLAAGADPEGRAGPYHELTPMTEAAMFGRAAVVGALIDAGVSTGAQRVRSPLVPLVIAATCGHPDVVELLLDRGADIEDRDFKGRSPLEWAVSFGQVEAVRLLLARGAEPTERALADARKAAEGTPERAEDRALVLRAVEAARAGRR</sequence>
<proteinExistence type="predicted"/>
<dbReference type="SUPFAM" id="SSF48403">
    <property type="entry name" value="Ankyrin repeat"/>
    <property type="match status" value="1"/>
</dbReference>
<dbReference type="Gene3D" id="1.25.40.20">
    <property type="entry name" value="Ankyrin repeat-containing domain"/>
    <property type="match status" value="2"/>
</dbReference>
<feature type="repeat" description="ANK" evidence="3">
    <location>
        <begin position="157"/>
        <end position="189"/>
    </location>
</feature>
<organism evidence="4">
    <name type="scientific">Streptomyces althioticus</name>
    <dbReference type="NCBI Taxonomy" id="83380"/>
    <lineage>
        <taxon>Bacteria</taxon>
        <taxon>Bacillati</taxon>
        <taxon>Actinomycetota</taxon>
        <taxon>Actinomycetes</taxon>
        <taxon>Kitasatosporales</taxon>
        <taxon>Streptomycetaceae</taxon>
        <taxon>Streptomyces</taxon>
        <taxon>Streptomyces althioticus group</taxon>
    </lineage>
</organism>
<protein>
    <submittedName>
        <fullName evidence="4">Ankyrin repeat domain-containing protein</fullName>
    </submittedName>
</protein>
<gene>
    <name evidence="4" type="ORF">OIE82_16100</name>
</gene>
<evidence type="ECO:0000256" key="1">
    <source>
        <dbReference type="ARBA" id="ARBA00022737"/>
    </source>
</evidence>
<keyword evidence="1" id="KW-0677">Repeat</keyword>
<evidence type="ECO:0000256" key="3">
    <source>
        <dbReference type="PROSITE-ProRule" id="PRU00023"/>
    </source>
</evidence>
<name>A0ABZ1Y846_9ACTN</name>
<dbReference type="InterPro" id="IPR036770">
    <property type="entry name" value="Ankyrin_rpt-contain_sf"/>
</dbReference>
<accession>A0ABZ1Y846</accession>
<evidence type="ECO:0000256" key="2">
    <source>
        <dbReference type="ARBA" id="ARBA00023043"/>
    </source>
</evidence>
<dbReference type="InterPro" id="IPR002110">
    <property type="entry name" value="Ankyrin_rpt"/>
</dbReference>
<dbReference type="SMART" id="SM00248">
    <property type="entry name" value="ANK"/>
    <property type="match status" value="4"/>
</dbReference>
<keyword evidence="2 3" id="KW-0040">ANK repeat</keyword>
<dbReference type="PROSITE" id="PS50297">
    <property type="entry name" value="ANK_REP_REGION"/>
    <property type="match status" value="3"/>
</dbReference>
<feature type="repeat" description="ANK" evidence="3">
    <location>
        <begin position="190"/>
        <end position="222"/>
    </location>
</feature>
<dbReference type="Pfam" id="PF12796">
    <property type="entry name" value="Ank_2"/>
    <property type="match status" value="2"/>
</dbReference>
<dbReference type="RefSeq" id="WP_395758917.1">
    <property type="nucleotide sequence ID" value="NZ_CP109207.1"/>
</dbReference>
<dbReference type="PANTHER" id="PTHR24198:SF165">
    <property type="entry name" value="ANKYRIN REPEAT-CONTAINING PROTEIN-RELATED"/>
    <property type="match status" value="1"/>
</dbReference>
<dbReference type="PROSITE" id="PS50088">
    <property type="entry name" value="ANK_REPEAT"/>
    <property type="match status" value="3"/>
</dbReference>
<reference evidence="4" key="1">
    <citation type="submission" date="2022-10" db="EMBL/GenBank/DDBJ databases">
        <title>The complete genomes of actinobacterial strains from the NBC collection.</title>
        <authorList>
            <person name="Joergensen T.S."/>
            <person name="Alvarez Arevalo M."/>
            <person name="Sterndorff E.B."/>
            <person name="Faurdal D."/>
            <person name="Vuksanovic O."/>
            <person name="Mourched A.-S."/>
            <person name="Charusanti P."/>
            <person name="Shaw S."/>
            <person name="Blin K."/>
            <person name="Weber T."/>
        </authorList>
    </citation>
    <scope>NUCLEOTIDE SEQUENCE [LARGE SCALE GENOMIC DNA]</scope>
    <source>
        <strain evidence="4">NBC 01686</strain>
    </source>
</reference>
<dbReference type="PRINTS" id="PR01415">
    <property type="entry name" value="ANKYRIN"/>
</dbReference>
<feature type="repeat" description="ANK" evidence="3">
    <location>
        <begin position="88"/>
        <end position="120"/>
    </location>
</feature>
<dbReference type="PANTHER" id="PTHR24198">
    <property type="entry name" value="ANKYRIN REPEAT AND PROTEIN KINASE DOMAIN-CONTAINING PROTEIN"/>
    <property type="match status" value="1"/>
</dbReference>
<dbReference type="EMBL" id="CP109207">
    <property type="protein sequence ID" value="WUU54573.1"/>
    <property type="molecule type" value="Genomic_DNA"/>
</dbReference>